<comment type="cofactor">
    <cofactor evidence="1">
        <name>Mg(2+)</name>
        <dbReference type="ChEBI" id="CHEBI:18420"/>
    </cofactor>
</comment>
<evidence type="ECO:0000313" key="6">
    <source>
        <dbReference type="EMBL" id="EYU21977.1"/>
    </source>
</evidence>
<evidence type="ECO:0000256" key="1">
    <source>
        <dbReference type="ARBA" id="ARBA00001946"/>
    </source>
</evidence>
<evidence type="ECO:0000259" key="5">
    <source>
        <dbReference type="Pfam" id="PF01397"/>
    </source>
</evidence>
<organism evidence="6 7">
    <name type="scientific">Erythranthe guttata</name>
    <name type="common">Yellow monkey flower</name>
    <name type="synonym">Mimulus guttatus</name>
    <dbReference type="NCBI Taxonomy" id="4155"/>
    <lineage>
        <taxon>Eukaryota</taxon>
        <taxon>Viridiplantae</taxon>
        <taxon>Streptophyta</taxon>
        <taxon>Embryophyta</taxon>
        <taxon>Tracheophyta</taxon>
        <taxon>Spermatophyta</taxon>
        <taxon>Magnoliopsida</taxon>
        <taxon>eudicotyledons</taxon>
        <taxon>Gunneridae</taxon>
        <taxon>Pentapetalae</taxon>
        <taxon>asterids</taxon>
        <taxon>lamiids</taxon>
        <taxon>Lamiales</taxon>
        <taxon>Phrymaceae</taxon>
        <taxon>Erythranthe</taxon>
    </lineage>
</organism>
<dbReference type="STRING" id="4155.A0A022Q0A8"/>
<evidence type="ECO:0000313" key="7">
    <source>
        <dbReference type="Proteomes" id="UP000030748"/>
    </source>
</evidence>
<dbReference type="GO" id="GO:0010333">
    <property type="term" value="F:terpene synthase activity"/>
    <property type="evidence" value="ECO:0007669"/>
    <property type="project" value="InterPro"/>
</dbReference>
<feature type="non-terminal residue" evidence="6">
    <location>
        <position position="1"/>
    </location>
</feature>
<reference evidence="6 7" key="1">
    <citation type="journal article" date="2013" name="Proc. Natl. Acad. Sci. U.S.A.">
        <title>Fine-scale variation in meiotic recombination in Mimulus inferred from population shotgun sequencing.</title>
        <authorList>
            <person name="Hellsten U."/>
            <person name="Wright K.M."/>
            <person name="Jenkins J."/>
            <person name="Shu S."/>
            <person name="Yuan Y."/>
            <person name="Wessler S.R."/>
            <person name="Schmutz J."/>
            <person name="Willis J.H."/>
            <person name="Rokhsar D.S."/>
        </authorList>
    </citation>
    <scope>NUCLEOTIDE SEQUENCE [LARGE SCALE GENOMIC DNA]</scope>
    <source>
        <strain evidence="7">cv. DUN x IM62</strain>
    </source>
</reference>
<comment type="pathway">
    <text evidence="2">Secondary metabolite biosynthesis; terpenoid biosynthesis.</text>
</comment>
<dbReference type="EMBL" id="KI632217">
    <property type="protein sequence ID" value="EYU21977.1"/>
    <property type="molecule type" value="Genomic_DNA"/>
</dbReference>
<dbReference type="SUPFAM" id="SSF48239">
    <property type="entry name" value="Terpenoid cyclases/Protein prenyltransferases"/>
    <property type="match status" value="1"/>
</dbReference>
<dbReference type="eggNOG" id="ENOG502QUCN">
    <property type="taxonomic scope" value="Eukaryota"/>
</dbReference>
<dbReference type="InterPro" id="IPR050148">
    <property type="entry name" value="Terpene_synthase-like"/>
</dbReference>
<dbReference type="InterPro" id="IPR008930">
    <property type="entry name" value="Terpenoid_cyclase/PrenylTrfase"/>
</dbReference>
<dbReference type="Gene3D" id="1.50.10.130">
    <property type="entry name" value="Terpene synthase, N-terminal domain"/>
    <property type="match status" value="1"/>
</dbReference>
<dbReference type="GO" id="GO:0016114">
    <property type="term" value="P:terpenoid biosynthetic process"/>
    <property type="evidence" value="ECO:0007669"/>
    <property type="project" value="InterPro"/>
</dbReference>
<dbReference type="Proteomes" id="UP000030748">
    <property type="component" value="Unassembled WGS sequence"/>
</dbReference>
<dbReference type="Pfam" id="PF01397">
    <property type="entry name" value="Terpene_synth"/>
    <property type="match status" value="1"/>
</dbReference>
<sequence>NVLAMAAASNEEANYNLATNTKNSDIVRPVIGNFPPSLWDDRFTSFNVDIQLPNMYAEEIKVLKEEARNMLITRDSKLSEKLILIDTIERLGLSYHFENEIQEQLTLALNGHLKLEPEENDDLFIVALQFRLLRQHALDAPSCKCTNCYLIRPMETFHVNII</sequence>
<dbReference type="InterPro" id="IPR001906">
    <property type="entry name" value="Terpene_synth_N"/>
</dbReference>
<keyword evidence="3" id="KW-0460">Magnesium</keyword>
<keyword evidence="7" id="KW-1185">Reference proteome</keyword>
<gene>
    <name evidence="6" type="ORF">MIMGU_mgv11b022337mg</name>
</gene>
<feature type="domain" description="Terpene synthase N-terminal" evidence="5">
    <location>
        <begin position="39"/>
        <end position="140"/>
    </location>
</feature>
<proteinExistence type="predicted"/>
<evidence type="ECO:0000256" key="3">
    <source>
        <dbReference type="ARBA" id="ARBA00022842"/>
    </source>
</evidence>
<evidence type="ECO:0000256" key="4">
    <source>
        <dbReference type="ARBA" id="ARBA00023239"/>
    </source>
</evidence>
<name>A0A022Q0A8_ERYGU</name>
<dbReference type="AlphaFoldDB" id="A0A022Q0A8"/>
<evidence type="ECO:0000256" key="2">
    <source>
        <dbReference type="ARBA" id="ARBA00004721"/>
    </source>
</evidence>
<protein>
    <recommendedName>
        <fullName evidence="5">Terpene synthase N-terminal domain-containing protein</fullName>
    </recommendedName>
</protein>
<dbReference type="PANTHER" id="PTHR31225">
    <property type="entry name" value="OS04G0344100 PROTEIN-RELATED"/>
    <property type="match status" value="1"/>
</dbReference>
<accession>A0A022Q0A8</accession>
<dbReference type="InterPro" id="IPR036965">
    <property type="entry name" value="Terpene_synth_N_sf"/>
</dbReference>
<dbReference type="PANTHER" id="PTHR31225:SF253">
    <property type="entry name" value="SESQUITERPENE SYNTHASE 31"/>
    <property type="match status" value="1"/>
</dbReference>
<keyword evidence="4" id="KW-0456">Lyase</keyword>